<gene>
    <name evidence="1" type="ORF">SAMN02745207_04217</name>
</gene>
<name>A0A1M5Y6C2_9CLOT</name>
<dbReference type="Proteomes" id="UP000184447">
    <property type="component" value="Unassembled WGS sequence"/>
</dbReference>
<evidence type="ECO:0000313" key="2">
    <source>
        <dbReference type="Proteomes" id="UP000184447"/>
    </source>
</evidence>
<dbReference type="RefSeq" id="WP_159434130.1">
    <property type="nucleotide sequence ID" value="NZ_FQXM01000057.1"/>
</dbReference>
<organism evidence="1 2">
    <name type="scientific">Clostridium grantii DSM 8605</name>
    <dbReference type="NCBI Taxonomy" id="1121316"/>
    <lineage>
        <taxon>Bacteria</taxon>
        <taxon>Bacillati</taxon>
        <taxon>Bacillota</taxon>
        <taxon>Clostridia</taxon>
        <taxon>Eubacteriales</taxon>
        <taxon>Clostridiaceae</taxon>
        <taxon>Clostridium</taxon>
    </lineage>
</organism>
<proteinExistence type="predicted"/>
<dbReference type="EMBL" id="FQXM01000057">
    <property type="protein sequence ID" value="SHI07378.1"/>
    <property type="molecule type" value="Genomic_DNA"/>
</dbReference>
<keyword evidence="2" id="KW-1185">Reference proteome</keyword>
<accession>A0A1M5Y6C2</accession>
<reference evidence="1 2" key="1">
    <citation type="submission" date="2016-11" db="EMBL/GenBank/DDBJ databases">
        <authorList>
            <person name="Jaros S."/>
            <person name="Januszkiewicz K."/>
            <person name="Wedrychowicz H."/>
        </authorList>
    </citation>
    <scope>NUCLEOTIDE SEQUENCE [LARGE SCALE GENOMIC DNA]</scope>
    <source>
        <strain evidence="1 2">DSM 8605</strain>
    </source>
</reference>
<feature type="non-terminal residue" evidence="1">
    <location>
        <position position="1"/>
    </location>
</feature>
<protein>
    <submittedName>
        <fullName evidence="1">Uncharacterized protein</fullName>
    </submittedName>
</protein>
<dbReference type="AlphaFoldDB" id="A0A1M5Y6C2"/>
<evidence type="ECO:0000313" key="1">
    <source>
        <dbReference type="EMBL" id="SHI07378.1"/>
    </source>
</evidence>
<sequence>NNNKGKIKKVRYDDDEIYDILDEEILQADKEYDKLMRVNDSTFLRVKEIKIDLLKRTQLEGVILKYEVNDDLAKSLLNLSDKAIEDKENNKYNAKNIILLYTPKKYKNDVNKKIEEPEVTAEYMTILQDYYYTGYNNKKYLNETVYTNYSGPFETVKKGYTTSDYWNDTLTNVTTYCTTKLANQLSGGTFSIMKLFIPDPFTNYPATSGDIWQAALYEIKYRKHTSIYAYDSYAGWYYQSYAYAERGSYKFKHHIKVDVPGASWTDKFSPTTYMTSTNYYSLDKKVYDQWYYSKGFYFERYEKYKFNSLIWYESSFNNGYDL</sequence>